<keyword evidence="3" id="KW-1185">Reference proteome</keyword>
<accession>A0A9P0P4R5</accession>
<evidence type="ECO:0000313" key="2">
    <source>
        <dbReference type="EMBL" id="CAH1970244.1"/>
    </source>
</evidence>
<feature type="region of interest" description="Disordered" evidence="1">
    <location>
        <begin position="1"/>
        <end position="53"/>
    </location>
</feature>
<protein>
    <submittedName>
        <fullName evidence="2">Uncharacterized protein</fullName>
    </submittedName>
</protein>
<gene>
    <name evidence="2" type="ORF">ACAOBT_LOCUS8827</name>
</gene>
<comment type="caution">
    <text evidence="2">The sequence shown here is derived from an EMBL/GenBank/DDBJ whole genome shotgun (WGS) entry which is preliminary data.</text>
</comment>
<dbReference type="AlphaFoldDB" id="A0A9P0P4R5"/>
<reference evidence="2" key="1">
    <citation type="submission" date="2022-03" db="EMBL/GenBank/DDBJ databases">
        <authorList>
            <person name="Sayadi A."/>
        </authorList>
    </citation>
    <scope>NUCLEOTIDE SEQUENCE</scope>
</reference>
<name>A0A9P0P4R5_ACAOB</name>
<proteinExistence type="predicted"/>
<dbReference type="Proteomes" id="UP001152888">
    <property type="component" value="Unassembled WGS sequence"/>
</dbReference>
<feature type="region of interest" description="Disordered" evidence="1">
    <location>
        <begin position="70"/>
        <end position="93"/>
    </location>
</feature>
<sequence>MMAPPTNTGQRVPNCPQDFNTDMYSQGFPGTPCPPQQIQQTSSMPAPPRMSGAHAMTPRFLWRRGTSPVGIDLPAATPTASRSKEAKSLTTAT</sequence>
<dbReference type="OrthoDB" id="6784745at2759"/>
<evidence type="ECO:0000313" key="3">
    <source>
        <dbReference type="Proteomes" id="UP001152888"/>
    </source>
</evidence>
<evidence type="ECO:0000256" key="1">
    <source>
        <dbReference type="SAM" id="MobiDB-lite"/>
    </source>
</evidence>
<dbReference type="EMBL" id="CAKOFQ010006772">
    <property type="protein sequence ID" value="CAH1970244.1"/>
    <property type="molecule type" value="Genomic_DNA"/>
</dbReference>
<feature type="compositionally biased region" description="Polar residues" evidence="1">
    <location>
        <begin position="1"/>
        <end position="24"/>
    </location>
</feature>
<organism evidence="2 3">
    <name type="scientific">Acanthoscelides obtectus</name>
    <name type="common">Bean weevil</name>
    <name type="synonym">Bruchus obtectus</name>
    <dbReference type="NCBI Taxonomy" id="200917"/>
    <lineage>
        <taxon>Eukaryota</taxon>
        <taxon>Metazoa</taxon>
        <taxon>Ecdysozoa</taxon>
        <taxon>Arthropoda</taxon>
        <taxon>Hexapoda</taxon>
        <taxon>Insecta</taxon>
        <taxon>Pterygota</taxon>
        <taxon>Neoptera</taxon>
        <taxon>Endopterygota</taxon>
        <taxon>Coleoptera</taxon>
        <taxon>Polyphaga</taxon>
        <taxon>Cucujiformia</taxon>
        <taxon>Chrysomeloidea</taxon>
        <taxon>Chrysomelidae</taxon>
        <taxon>Bruchinae</taxon>
        <taxon>Bruchini</taxon>
        <taxon>Acanthoscelides</taxon>
    </lineage>
</organism>